<feature type="domain" description="Response regulatory" evidence="9">
    <location>
        <begin position="477"/>
        <end position="592"/>
    </location>
</feature>
<proteinExistence type="predicted"/>
<dbReference type="Pfam" id="PF00072">
    <property type="entry name" value="Response_reg"/>
    <property type="match status" value="1"/>
</dbReference>
<dbReference type="InterPro" id="IPR011006">
    <property type="entry name" value="CheY-like_superfamily"/>
</dbReference>
<feature type="transmembrane region" description="Helical" evidence="7">
    <location>
        <begin position="91"/>
        <end position="114"/>
    </location>
</feature>
<dbReference type="InterPro" id="IPR005467">
    <property type="entry name" value="His_kinase_dom"/>
</dbReference>
<dbReference type="SUPFAM" id="SSF52172">
    <property type="entry name" value="CheY-like"/>
    <property type="match status" value="1"/>
</dbReference>
<comment type="catalytic activity">
    <reaction evidence="1">
        <text>ATP + protein L-histidine = ADP + protein N-phospho-L-histidine.</text>
        <dbReference type="EC" id="2.7.13.3"/>
    </reaction>
</comment>
<evidence type="ECO:0000256" key="2">
    <source>
        <dbReference type="ARBA" id="ARBA00012438"/>
    </source>
</evidence>
<dbReference type="CDD" id="cd00082">
    <property type="entry name" value="HisKA"/>
    <property type="match status" value="1"/>
</dbReference>
<dbReference type="CDD" id="cd00156">
    <property type="entry name" value="REC"/>
    <property type="match status" value="1"/>
</dbReference>
<keyword evidence="11" id="KW-1185">Reference proteome</keyword>
<organism evidence="10 11">
    <name type="scientific">Cupriavidus malaysiensis</name>
    <dbReference type="NCBI Taxonomy" id="367825"/>
    <lineage>
        <taxon>Bacteria</taxon>
        <taxon>Pseudomonadati</taxon>
        <taxon>Pseudomonadota</taxon>
        <taxon>Betaproteobacteria</taxon>
        <taxon>Burkholderiales</taxon>
        <taxon>Burkholderiaceae</taxon>
        <taxon>Cupriavidus</taxon>
    </lineage>
</organism>
<dbReference type="InterPro" id="IPR001789">
    <property type="entry name" value="Sig_transdc_resp-reg_receiver"/>
</dbReference>
<feature type="transmembrane region" description="Helical" evidence="7">
    <location>
        <begin position="59"/>
        <end position="79"/>
    </location>
</feature>
<evidence type="ECO:0000256" key="7">
    <source>
        <dbReference type="SAM" id="Phobius"/>
    </source>
</evidence>
<dbReference type="PROSITE" id="PS50110">
    <property type="entry name" value="RESPONSE_REGULATORY"/>
    <property type="match status" value="1"/>
</dbReference>
<feature type="transmembrane region" description="Helical" evidence="7">
    <location>
        <begin position="170"/>
        <end position="192"/>
    </location>
</feature>
<dbReference type="Gene3D" id="3.40.50.2300">
    <property type="match status" value="1"/>
</dbReference>
<dbReference type="PRINTS" id="PR00344">
    <property type="entry name" value="BCTRLSENSOR"/>
</dbReference>
<dbReference type="Pfam" id="PF00512">
    <property type="entry name" value="HisKA"/>
    <property type="match status" value="1"/>
</dbReference>
<dbReference type="InterPro" id="IPR003594">
    <property type="entry name" value="HATPase_dom"/>
</dbReference>
<dbReference type="Pfam" id="PF02518">
    <property type="entry name" value="HATPase_c"/>
    <property type="match status" value="1"/>
</dbReference>
<feature type="transmembrane region" description="Helical" evidence="7">
    <location>
        <begin position="31"/>
        <end position="53"/>
    </location>
</feature>
<reference evidence="10 11" key="1">
    <citation type="submission" date="2016-10" db="EMBL/GenBank/DDBJ databases">
        <title>Complete genome sequences of three Cupriavidus strains isolated from various Malaysian environments.</title>
        <authorList>
            <person name="Abdullah A.A.-A."/>
            <person name="Shafie N.A.H."/>
            <person name="Lau N.S."/>
        </authorList>
    </citation>
    <scope>NUCLEOTIDE SEQUENCE [LARGE SCALE GENOMIC DNA]</scope>
    <source>
        <strain evidence="10 11">USMAA1020</strain>
    </source>
</reference>
<accession>A0ABN4TT98</accession>
<dbReference type="GO" id="GO:0016301">
    <property type="term" value="F:kinase activity"/>
    <property type="evidence" value="ECO:0007669"/>
    <property type="project" value="UniProtKB-KW"/>
</dbReference>
<dbReference type="InterPro" id="IPR003661">
    <property type="entry name" value="HisK_dim/P_dom"/>
</dbReference>
<dbReference type="Gene3D" id="1.10.287.130">
    <property type="match status" value="1"/>
</dbReference>
<dbReference type="InterPro" id="IPR004358">
    <property type="entry name" value="Sig_transdc_His_kin-like_C"/>
</dbReference>
<dbReference type="PANTHER" id="PTHR43047">
    <property type="entry name" value="TWO-COMPONENT HISTIDINE PROTEIN KINASE"/>
    <property type="match status" value="1"/>
</dbReference>
<gene>
    <name evidence="10" type="ORF">BKK80_28805</name>
</gene>
<dbReference type="InterPro" id="IPR036890">
    <property type="entry name" value="HATPase_C_sf"/>
</dbReference>
<dbReference type="SMART" id="SM00388">
    <property type="entry name" value="HisKA"/>
    <property type="match status" value="1"/>
</dbReference>
<evidence type="ECO:0000256" key="4">
    <source>
        <dbReference type="ARBA" id="ARBA00022679"/>
    </source>
</evidence>
<evidence type="ECO:0000256" key="6">
    <source>
        <dbReference type="PROSITE-ProRule" id="PRU00169"/>
    </source>
</evidence>
<feature type="transmembrane region" description="Helical" evidence="7">
    <location>
        <begin position="120"/>
        <end position="139"/>
    </location>
</feature>
<evidence type="ECO:0000313" key="11">
    <source>
        <dbReference type="Proteomes" id="UP000177515"/>
    </source>
</evidence>
<dbReference type="PANTHER" id="PTHR43047:SF9">
    <property type="entry name" value="HISTIDINE KINASE"/>
    <property type="match status" value="1"/>
</dbReference>
<sequence length="605" mass="65933">MPRSFPRLPLLPRFDEPRLLAAQMGLLDESFGVAMLGSSLAAVILAVGLSLTHRTLGPLPWAAAMVLACAAAHYGRFRIPERLSEAQAPRYARAVTIVLTLIGALWGLVAWLYLDVRSPSTVICVLSLLAGMSAAALAVFSACLPVAVGFFLPAIVPVWLVFLATGDLDYLPMFLGTPLYLGVLIVFARNYARVARHSIALRFENVDLIHQLREQTARSERAQRAAEEANRAKSVFLASASHDLRQPLHALGLFVVSLDRTPLDAHQRQLTEHIRSCSGAAREMLNTLLDFSKLDAGVVVARPRAFRLQPLLHKLENEFAPQANARGLVYRTRDTTAVLFGDPTLVELVLRNLIANAIRYTPQGGVLVACRPQRRPRQPPQQARLEVWDTGIGIPPEQQRAVFREFHQLGNPERDQRKGLGLGLAIVEGLARTMDTRVTLASRPGRGSVFGLLLPLSASEPEEAPAMPAPSSLDGLSVLVIDDDEAIRIAICELLAGWGCLCRAVDSEAEALAVSDSFTPDLLLADYRLRGDRTGLQATEAIRARLGRQVPAIIVTGDTAADRLRDVHTEGETLLHKPVVAEALQAAMLAKMREHGWVRSAPAQD</sequence>
<evidence type="ECO:0000259" key="9">
    <source>
        <dbReference type="PROSITE" id="PS50110"/>
    </source>
</evidence>
<keyword evidence="7" id="KW-1133">Transmembrane helix</keyword>
<evidence type="ECO:0000259" key="8">
    <source>
        <dbReference type="PROSITE" id="PS50109"/>
    </source>
</evidence>
<evidence type="ECO:0000256" key="3">
    <source>
        <dbReference type="ARBA" id="ARBA00022553"/>
    </source>
</evidence>
<dbReference type="InterPro" id="IPR036097">
    <property type="entry name" value="HisK_dim/P_sf"/>
</dbReference>
<evidence type="ECO:0000313" key="10">
    <source>
        <dbReference type="EMBL" id="AOZ09714.1"/>
    </source>
</evidence>
<dbReference type="Proteomes" id="UP000177515">
    <property type="component" value="Chromosome 2"/>
</dbReference>
<name>A0ABN4TT98_9BURK</name>
<keyword evidence="4" id="KW-0808">Transferase</keyword>
<keyword evidence="7" id="KW-0812">Transmembrane</keyword>
<feature type="domain" description="Histidine kinase" evidence="8">
    <location>
        <begin position="239"/>
        <end position="458"/>
    </location>
</feature>
<keyword evidence="5 10" id="KW-0418">Kinase</keyword>
<dbReference type="RefSeq" id="WP_071040112.1">
    <property type="nucleotide sequence ID" value="NZ_CP017755.1"/>
</dbReference>
<dbReference type="SUPFAM" id="SSF55874">
    <property type="entry name" value="ATPase domain of HSP90 chaperone/DNA topoisomerase II/histidine kinase"/>
    <property type="match status" value="1"/>
</dbReference>
<dbReference type="PROSITE" id="PS50109">
    <property type="entry name" value="HIS_KIN"/>
    <property type="match status" value="1"/>
</dbReference>
<dbReference type="EC" id="2.7.13.3" evidence="2"/>
<feature type="modified residue" description="4-aspartylphosphate" evidence="6">
    <location>
        <position position="526"/>
    </location>
</feature>
<feature type="transmembrane region" description="Helical" evidence="7">
    <location>
        <begin position="146"/>
        <end position="164"/>
    </location>
</feature>
<dbReference type="SMART" id="SM00387">
    <property type="entry name" value="HATPase_c"/>
    <property type="match status" value="1"/>
</dbReference>
<dbReference type="Gene3D" id="3.30.565.10">
    <property type="entry name" value="Histidine kinase-like ATPase, C-terminal domain"/>
    <property type="match status" value="1"/>
</dbReference>
<evidence type="ECO:0000256" key="5">
    <source>
        <dbReference type="ARBA" id="ARBA00022777"/>
    </source>
</evidence>
<dbReference type="SMART" id="SM00448">
    <property type="entry name" value="REC"/>
    <property type="match status" value="1"/>
</dbReference>
<evidence type="ECO:0000256" key="1">
    <source>
        <dbReference type="ARBA" id="ARBA00000085"/>
    </source>
</evidence>
<protein>
    <recommendedName>
        <fullName evidence="2">histidine kinase</fullName>
        <ecNumber evidence="2">2.7.13.3</ecNumber>
    </recommendedName>
</protein>
<keyword evidence="7" id="KW-0472">Membrane</keyword>
<dbReference type="SUPFAM" id="SSF47384">
    <property type="entry name" value="Homodimeric domain of signal transducing histidine kinase"/>
    <property type="match status" value="1"/>
</dbReference>
<dbReference type="EMBL" id="CP017755">
    <property type="protein sequence ID" value="AOZ09714.1"/>
    <property type="molecule type" value="Genomic_DNA"/>
</dbReference>
<keyword evidence="3 6" id="KW-0597">Phosphoprotein</keyword>